<gene>
    <name evidence="3" type="ORF">KIPB_002108</name>
</gene>
<sequence length="232" mass="25090">MSESARWKIERAEHQEIALISRIDNLLNAAALFVLGYVGLREFFFTGETNEGLVAYAVPILNIVIASVTAYNCTINALFGYLLATEAVSELKATVSETLPMIRPVILIPNVVRATAFPMIIALLWGFIMAEFDLADNWIAILFPILGIVAAVLLGVLVVFIAWKYRHEIRGDETPPPPSPSPVSTDGYYLTGRAGESETVRTTLSAPGDLPLPPSDSTVSGGPVMDVADDRA</sequence>
<evidence type="ECO:0000313" key="4">
    <source>
        <dbReference type="Proteomes" id="UP000265618"/>
    </source>
</evidence>
<feature type="transmembrane region" description="Helical" evidence="2">
    <location>
        <begin position="21"/>
        <end position="40"/>
    </location>
</feature>
<keyword evidence="2" id="KW-0812">Transmembrane</keyword>
<feature type="transmembrane region" description="Helical" evidence="2">
    <location>
        <begin position="105"/>
        <end position="128"/>
    </location>
</feature>
<protein>
    <submittedName>
        <fullName evidence="3">Uncharacterized protein</fullName>
    </submittedName>
</protein>
<dbReference type="AlphaFoldDB" id="A0A9K3CRT0"/>
<reference evidence="3 4" key="1">
    <citation type="journal article" date="2018" name="PLoS ONE">
        <title>The draft genome of Kipferlia bialata reveals reductive genome evolution in fornicate parasites.</title>
        <authorList>
            <person name="Tanifuji G."/>
            <person name="Takabayashi S."/>
            <person name="Kume K."/>
            <person name="Takagi M."/>
            <person name="Nakayama T."/>
            <person name="Kamikawa R."/>
            <person name="Inagaki Y."/>
            <person name="Hashimoto T."/>
        </authorList>
    </citation>
    <scope>NUCLEOTIDE SEQUENCE [LARGE SCALE GENOMIC DNA]</scope>
    <source>
        <strain evidence="3">NY0173</strain>
    </source>
</reference>
<keyword evidence="2" id="KW-1133">Transmembrane helix</keyword>
<keyword evidence="4" id="KW-1185">Reference proteome</keyword>
<dbReference type="Proteomes" id="UP000265618">
    <property type="component" value="Unassembled WGS sequence"/>
</dbReference>
<evidence type="ECO:0000313" key="3">
    <source>
        <dbReference type="EMBL" id="GIQ81188.1"/>
    </source>
</evidence>
<proteinExistence type="predicted"/>
<dbReference type="EMBL" id="BDIP01000328">
    <property type="protein sequence ID" value="GIQ81188.1"/>
    <property type="molecule type" value="Genomic_DNA"/>
</dbReference>
<keyword evidence="2" id="KW-0472">Membrane</keyword>
<organism evidence="3 4">
    <name type="scientific">Kipferlia bialata</name>
    <dbReference type="NCBI Taxonomy" id="797122"/>
    <lineage>
        <taxon>Eukaryota</taxon>
        <taxon>Metamonada</taxon>
        <taxon>Carpediemonas-like organisms</taxon>
        <taxon>Kipferlia</taxon>
    </lineage>
</organism>
<evidence type="ECO:0000256" key="1">
    <source>
        <dbReference type="SAM" id="MobiDB-lite"/>
    </source>
</evidence>
<feature type="transmembrane region" description="Helical" evidence="2">
    <location>
        <begin position="60"/>
        <end position="84"/>
    </location>
</feature>
<comment type="caution">
    <text evidence="3">The sequence shown here is derived from an EMBL/GenBank/DDBJ whole genome shotgun (WGS) entry which is preliminary data.</text>
</comment>
<feature type="region of interest" description="Disordered" evidence="1">
    <location>
        <begin position="196"/>
        <end position="232"/>
    </location>
</feature>
<feature type="transmembrane region" description="Helical" evidence="2">
    <location>
        <begin position="140"/>
        <end position="163"/>
    </location>
</feature>
<dbReference type="OrthoDB" id="10252353at2759"/>
<name>A0A9K3CRT0_9EUKA</name>
<evidence type="ECO:0000256" key="2">
    <source>
        <dbReference type="SAM" id="Phobius"/>
    </source>
</evidence>
<feature type="region of interest" description="Disordered" evidence="1">
    <location>
        <begin position="171"/>
        <end position="190"/>
    </location>
</feature>
<accession>A0A9K3CRT0</accession>